<organism evidence="2 3">
    <name type="scientific">Longimycelium tulufanense</name>
    <dbReference type="NCBI Taxonomy" id="907463"/>
    <lineage>
        <taxon>Bacteria</taxon>
        <taxon>Bacillati</taxon>
        <taxon>Actinomycetota</taxon>
        <taxon>Actinomycetes</taxon>
        <taxon>Pseudonocardiales</taxon>
        <taxon>Pseudonocardiaceae</taxon>
        <taxon>Longimycelium</taxon>
    </lineage>
</organism>
<comment type="caution">
    <text evidence="2">The sequence shown here is derived from an EMBL/GenBank/DDBJ whole genome shotgun (WGS) entry which is preliminary data.</text>
</comment>
<evidence type="ECO:0000256" key="1">
    <source>
        <dbReference type="SAM" id="SignalP"/>
    </source>
</evidence>
<feature type="signal peptide" evidence="1">
    <location>
        <begin position="1"/>
        <end position="28"/>
    </location>
</feature>
<keyword evidence="3" id="KW-1185">Reference proteome</keyword>
<evidence type="ECO:0000313" key="2">
    <source>
        <dbReference type="EMBL" id="GGM40339.1"/>
    </source>
</evidence>
<proteinExistence type="predicted"/>
<reference evidence="2" key="2">
    <citation type="submission" date="2020-09" db="EMBL/GenBank/DDBJ databases">
        <authorList>
            <person name="Sun Q."/>
            <person name="Zhou Y."/>
        </authorList>
    </citation>
    <scope>NUCLEOTIDE SEQUENCE</scope>
    <source>
        <strain evidence="2">CGMCC 4.5737</strain>
    </source>
</reference>
<accession>A0A8J3CAS5</accession>
<sequence>MPRLGFKALAAALLAVVTTLTFSGSATAQTEEATDGTRRVESGMVVVGFDRDVARANGYEVVTLPDGREASVPRDQADAVRTGRIPPLGRDEAYGTCGMSWIEFNGKGYNAEAWHRTGFVISNNFSPAISFKWLVEISDNGGTSYRSFRHLLGLERRWSSREETLHLTRGPAQAHVLKDRSYALLGSGVICSSAGPWTDTWIS</sequence>
<dbReference type="AlphaFoldDB" id="A0A8J3CAS5"/>
<dbReference type="RefSeq" id="WP_189054078.1">
    <property type="nucleotide sequence ID" value="NZ_BMMK01000002.1"/>
</dbReference>
<keyword evidence="1" id="KW-0732">Signal</keyword>
<feature type="chain" id="PRO_5035313067" evidence="1">
    <location>
        <begin position="29"/>
        <end position="203"/>
    </location>
</feature>
<reference evidence="2" key="1">
    <citation type="journal article" date="2014" name="Int. J. Syst. Evol. Microbiol.">
        <title>Complete genome sequence of Corynebacterium casei LMG S-19264T (=DSM 44701T), isolated from a smear-ripened cheese.</title>
        <authorList>
            <consortium name="US DOE Joint Genome Institute (JGI-PGF)"/>
            <person name="Walter F."/>
            <person name="Albersmeier A."/>
            <person name="Kalinowski J."/>
            <person name="Ruckert C."/>
        </authorList>
    </citation>
    <scope>NUCLEOTIDE SEQUENCE</scope>
    <source>
        <strain evidence="2">CGMCC 4.5737</strain>
    </source>
</reference>
<dbReference type="Proteomes" id="UP000637578">
    <property type="component" value="Unassembled WGS sequence"/>
</dbReference>
<protein>
    <submittedName>
        <fullName evidence="2">Uncharacterized protein</fullName>
    </submittedName>
</protein>
<evidence type="ECO:0000313" key="3">
    <source>
        <dbReference type="Proteomes" id="UP000637578"/>
    </source>
</evidence>
<gene>
    <name evidence="2" type="ORF">GCM10012275_09100</name>
</gene>
<dbReference type="EMBL" id="BMMK01000002">
    <property type="protein sequence ID" value="GGM40339.1"/>
    <property type="molecule type" value="Genomic_DNA"/>
</dbReference>
<name>A0A8J3CAS5_9PSEU</name>